<sequence>MYIELAVGTPDISFKANLSLFPQAASLPFSHLVITSVQSFSNYKIEPVLS</sequence>
<name>A0A9X9PR85_BLUGR</name>
<reference evidence="1 2" key="1">
    <citation type="submission" date="2018-08" db="EMBL/GenBank/DDBJ databases">
        <authorList>
            <person name="Muller C M."/>
        </authorList>
    </citation>
    <scope>NUCLEOTIDE SEQUENCE [LARGE SCALE GENOMIC DNA]</scope>
</reference>
<dbReference type="AlphaFoldDB" id="A0A9X9PR85"/>
<gene>
    <name evidence="1" type="ORF">BGT96224V316_LOCUS1280</name>
</gene>
<protein>
    <submittedName>
        <fullName evidence="1">Bgt-51069</fullName>
    </submittedName>
</protein>
<evidence type="ECO:0000313" key="1">
    <source>
        <dbReference type="EMBL" id="VCU40035.1"/>
    </source>
</evidence>
<organism evidence="1 2">
    <name type="scientific">Blumeria graminis f. sp. tritici</name>
    <dbReference type="NCBI Taxonomy" id="62690"/>
    <lineage>
        <taxon>Eukaryota</taxon>
        <taxon>Fungi</taxon>
        <taxon>Dikarya</taxon>
        <taxon>Ascomycota</taxon>
        <taxon>Pezizomycotina</taxon>
        <taxon>Leotiomycetes</taxon>
        <taxon>Erysiphales</taxon>
        <taxon>Erysiphaceae</taxon>
        <taxon>Blumeria</taxon>
    </lineage>
</organism>
<dbReference type="Proteomes" id="UP000324639">
    <property type="component" value="Chromosome Bgt_-02"/>
</dbReference>
<accession>A0A9X9PR85</accession>
<evidence type="ECO:0000313" key="2">
    <source>
        <dbReference type="Proteomes" id="UP000324639"/>
    </source>
</evidence>
<keyword evidence="2" id="KW-1185">Reference proteome</keyword>
<dbReference type="EMBL" id="LR026985">
    <property type="protein sequence ID" value="VCU40035.1"/>
    <property type="molecule type" value="Genomic_DNA"/>
</dbReference>
<proteinExistence type="predicted"/>